<protein>
    <recommendedName>
        <fullName evidence="5">Reverse transcriptase domain-containing protein</fullName>
    </recommendedName>
</protein>
<gene>
    <name evidence="3" type="ORF">N0V83_004524</name>
</gene>
<name>A0A9W8Y9C6_9PLEO</name>
<dbReference type="AlphaFoldDB" id="A0A9W8Y9C6"/>
<comment type="caution">
    <text evidence="3">The sequence shown here is derived from an EMBL/GenBank/DDBJ whole genome shotgun (WGS) entry which is preliminary data.</text>
</comment>
<dbReference type="Proteomes" id="UP001140560">
    <property type="component" value="Unassembled WGS sequence"/>
</dbReference>
<dbReference type="EMBL" id="JAPEUY010000007">
    <property type="protein sequence ID" value="KAJ4371307.1"/>
    <property type="molecule type" value="Genomic_DNA"/>
</dbReference>
<dbReference type="PANTHER" id="PTHR37015">
    <property type="entry name" value="REVERSE TRANSCRIPTASE DOMAIN-CONTAINING PROTEIN"/>
    <property type="match status" value="1"/>
</dbReference>
<feature type="coiled-coil region" evidence="1">
    <location>
        <begin position="139"/>
        <end position="166"/>
    </location>
</feature>
<feature type="compositionally biased region" description="Pro residues" evidence="2">
    <location>
        <begin position="394"/>
        <end position="405"/>
    </location>
</feature>
<proteinExistence type="predicted"/>
<evidence type="ECO:0000256" key="1">
    <source>
        <dbReference type="SAM" id="Coils"/>
    </source>
</evidence>
<keyword evidence="1" id="KW-0175">Coiled coil</keyword>
<evidence type="ECO:0000256" key="2">
    <source>
        <dbReference type="SAM" id="MobiDB-lite"/>
    </source>
</evidence>
<accession>A0A9W8Y9C6</accession>
<feature type="region of interest" description="Disordered" evidence="2">
    <location>
        <begin position="378"/>
        <end position="408"/>
    </location>
</feature>
<reference evidence="3" key="1">
    <citation type="submission" date="2022-10" db="EMBL/GenBank/DDBJ databases">
        <title>Tapping the CABI collections for fungal endophytes: first genome assemblies for Collariella, Neodidymelliopsis, Ascochyta clinopodiicola, Didymella pomorum, Didymosphaeria variabile, Neocosmospora piperis and Neocucurbitaria cava.</title>
        <authorList>
            <person name="Hill R."/>
        </authorList>
    </citation>
    <scope>NUCLEOTIDE SEQUENCE</scope>
    <source>
        <strain evidence="3">IMI 356814</strain>
    </source>
</reference>
<keyword evidence="4" id="KW-1185">Reference proteome</keyword>
<evidence type="ECO:0000313" key="4">
    <source>
        <dbReference type="Proteomes" id="UP001140560"/>
    </source>
</evidence>
<evidence type="ECO:0000313" key="3">
    <source>
        <dbReference type="EMBL" id="KAJ4371307.1"/>
    </source>
</evidence>
<dbReference type="OrthoDB" id="74545at2759"/>
<organism evidence="3 4">
    <name type="scientific">Neocucurbitaria cava</name>
    <dbReference type="NCBI Taxonomy" id="798079"/>
    <lineage>
        <taxon>Eukaryota</taxon>
        <taxon>Fungi</taxon>
        <taxon>Dikarya</taxon>
        <taxon>Ascomycota</taxon>
        <taxon>Pezizomycotina</taxon>
        <taxon>Dothideomycetes</taxon>
        <taxon>Pleosporomycetidae</taxon>
        <taxon>Pleosporales</taxon>
        <taxon>Pleosporineae</taxon>
        <taxon>Cucurbitariaceae</taxon>
        <taxon>Neocucurbitaria</taxon>
    </lineage>
</organism>
<evidence type="ECO:0008006" key="5">
    <source>
        <dbReference type="Google" id="ProtNLM"/>
    </source>
</evidence>
<dbReference type="PANTHER" id="PTHR37015:SF2">
    <property type="entry name" value="REVERSE TRANSCRIPTASE DOMAIN-CONTAINING PROTEIN"/>
    <property type="match status" value="1"/>
</dbReference>
<sequence length="954" mass="108414">MDPMPPFTVTPVLRAAAELKIEELNRAKESFKRRYHLDDCRSAESNVIKRISELLEDIRKFDRYLDDDDDLAIMARFMEQARDDKSISELKLSKFEEQLRDKLTKHLNRMEVSSLHVELMKEVMEAQPASDSAAAKLEKVTLDDDFEMVENELEEALEEFEEATFTAKDVHIDAIEAYLSSLIVGDTADKQLERLRRDMRSFGEGLVDNGREVEQDDLMWIIMELLKNDLISPEKKATLESYLQSPIALRELVACLNMQSFHHWRYKDAHKGLPITARQNAEGQYCITIEEDIVDMLFLNCIAIGWASKLKECLQNFCNRSGSFATKSLSAEEKHKREYYLSTFRTTVKPKASTCSICHPSYPPMSCPPPPPIIPYPIAPFPRKKDKHRHSLDGPPPPPPPPPPADSLAEERRQNYYRTFLMSRIPLLDGCTPKVTCPQEVQAKLIKTLAVEAKVREAIDGKAHAFAPRFDASSLPHKTILTVLKFLGVPQTFLDFFTRFLEARLNIGPAVRGTPDRILQRACGVPIGHGLEMLFSEAILFFLELSVFQKTESYMYRLYDKCYFVGTEEQQTKALQETTKFASTMGLSFRMGGGKMLIGCLTMDTLGSFSSPAMASFEIDHPTVLAYANRVKVQLDACTTVLDWVRIWNRTIGTYASHLFGPLSATVFGKAHLEDVKGVYNTVFSIIFNGGNLTAHVKTLLNTHIKRGLSDPPFALEALIYLPQAYGGLGVKNPFVTFNLAFNMRDGNPWDGNFLGLDDYFKREEAYYKRAAETYALCTPEQRLAKIEDMSSNNTFSTSNDKDQIHAALGLPDRDLATFMTRPELFAHRERISYPMLDSPPFPHPFKTGANPMLLDVYRDLLYEPSDTPPISSRVLDDVRRLAGTGDMKPWRKLSEEDKWMLQLYGDECFERYGMLEIWWREGVPGEVYKAVRGHVWSDGDDEDSDASSDYSDV</sequence>